<dbReference type="GO" id="GO:0046872">
    <property type="term" value="F:metal ion binding"/>
    <property type="evidence" value="ECO:0007669"/>
    <property type="project" value="UniProtKB-KW"/>
</dbReference>
<dbReference type="NCBIfam" id="TIGR00010">
    <property type="entry name" value="YchF/TatD family DNA exonuclease"/>
    <property type="match status" value="1"/>
</dbReference>
<dbReference type="GO" id="GO:0016788">
    <property type="term" value="F:hydrolase activity, acting on ester bonds"/>
    <property type="evidence" value="ECO:0007669"/>
    <property type="project" value="InterPro"/>
</dbReference>
<dbReference type="Pfam" id="PF01026">
    <property type="entry name" value="TatD_DNase"/>
    <property type="match status" value="1"/>
</dbReference>
<dbReference type="SUPFAM" id="SSF51556">
    <property type="entry name" value="Metallo-dependent hydrolases"/>
    <property type="match status" value="1"/>
</dbReference>
<dbReference type="Gene3D" id="3.20.20.140">
    <property type="entry name" value="Metal-dependent hydrolases"/>
    <property type="match status" value="1"/>
</dbReference>
<evidence type="ECO:0000313" key="5">
    <source>
        <dbReference type="EMBL" id="HED11979.1"/>
    </source>
</evidence>
<evidence type="ECO:0000256" key="1">
    <source>
        <dbReference type="ARBA" id="ARBA00009275"/>
    </source>
</evidence>
<dbReference type="PROSITE" id="PS01137">
    <property type="entry name" value="TATD_1"/>
    <property type="match status" value="1"/>
</dbReference>
<evidence type="ECO:0000256" key="2">
    <source>
        <dbReference type="ARBA" id="ARBA00022723"/>
    </source>
</evidence>
<dbReference type="GO" id="GO:0005829">
    <property type="term" value="C:cytosol"/>
    <property type="evidence" value="ECO:0007669"/>
    <property type="project" value="TreeGrafter"/>
</dbReference>
<dbReference type="Proteomes" id="UP000886005">
    <property type="component" value="Unassembled WGS sequence"/>
</dbReference>
<comment type="caution">
    <text evidence="5">The sequence shown here is derived from an EMBL/GenBank/DDBJ whole genome shotgun (WGS) entry which is preliminary data.</text>
</comment>
<name>A0A7V1LPW8_CALAY</name>
<keyword evidence="3" id="KW-0378">Hydrolase</keyword>
<feature type="binding site" evidence="4">
    <location>
        <position position="203"/>
    </location>
    <ligand>
        <name>a divalent metal cation</name>
        <dbReference type="ChEBI" id="CHEBI:60240"/>
        <label>1</label>
    </ligand>
</feature>
<feature type="binding site" evidence="4">
    <location>
        <position position="8"/>
    </location>
    <ligand>
        <name>a divalent metal cation</name>
        <dbReference type="ChEBI" id="CHEBI:60240"/>
        <label>1</label>
    </ligand>
</feature>
<dbReference type="PIRSF" id="PIRSF005902">
    <property type="entry name" value="DNase_TatD"/>
    <property type="match status" value="1"/>
</dbReference>
<dbReference type="InterPro" id="IPR018228">
    <property type="entry name" value="DNase_TatD-rel_CS"/>
</dbReference>
<dbReference type="AlphaFoldDB" id="A0A7V1LPW8"/>
<evidence type="ECO:0000256" key="3">
    <source>
        <dbReference type="ARBA" id="ARBA00022801"/>
    </source>
</evidence>
<feature type="binding site" evidence="4">
    <location>
        <position position="153"/>
    </location>
    <ligand>
        <name>a divalent metal cation</name>
        <dbReference type="ChEBI" id="CHEBI:60240"/>
        <label>2</label>
    </ligand>
</feature>
<dbReference type="EMBL" id="DRLD01000423">
    <property type="protein sequence ID" value="HED11979.1"/>
    <property type="molecule type" value="Genomic_DNA"/>
</dbReference>
<dbReference type="GO" id="GO:0004536">
    <property type="term" value="F:DNA nuclease activity"/>
    <property type="evidence" value="ECO:0007669"/>
    <property type="project" value="InterPro"/>
</dbReference>
<protein>
    <submittedName>
        <fullName evidence="5">TatD family deoxyribonuclease</fullName>
    </submittedName>
</protein>
<accession>A0A7V1LPW8</accession>
<dbReference type="PANTHER" id="PTHR46124:SF2">
    <property type="entry name" value="D-AMINOACYL-TRNA DEACYLASE"/>
    <property type="match status" value="1"/>
</dbReference>
<keyword evidence="2 4" id="KW-0479">Metal-binding</keyword>
<organism evidence="5">
    <name type="scientific">Caldithrix abyssi</name>
    <dbReference type="NCBI Taxonomy" id="187145"/>
    <lineage>
        <taxon>Bacteria</taxon>
        <taxon>Pseudomonadati</taxon>
        <taxon>Calditrichota</taxon>
        <taxon>Calditrichia</taxon>
        <taxon>Calditrichales</taxon>
        <taxon>Calditrichaceae</taxon>
        <taxon>Caldithrix</taxon>
    </lineage>
</organism>
<reference evidence="5" key="1">
    <citation type="journal article" date="2020" name="mSystems">
        <title>Genome- and Community-Level Interaction Insights into Carbon Utilization and Element Cycling Functions of Hydrothermarchaeota in Hydrothermal Sediment.</title>
        <authorList>
            <person name="Zhou Z."/>
            <person name="Liu Y."/>
            <person name="Xu W."/>
            <person name="Pan J."/>
            <person name="Luo Z.H."/>
            <person name="Li M."/>
        </authorList>
    </citation>
    <scope>NUCLEOTIDE SEQUENCE [LARGE SCALE GENOMIC DNA]</scope>
    <source>
        <strain evidence="5">HyVt-456</strain>
    </source>
</reference>
<dbReference type="InterPro" id="IPR001130">
    <property type="entry name" value="TatD-like"/>
</dbReference>
<feature type="binding site" evidence="4">
    <location>
        <position position="92"/>
    </location>
    <ligand>
        <name>a divalent metal cation</name>
        <dbReference type="ChEBI" id="CHEBI:60240"/>
        <label>1</label>
    </ligand>
</feature>
<dbReference type="CDD" id="cd01310">
    <property type="entry name" value="TatD_DNAse"/>
    <property type="match status" value="1"/>
</dbReference>
<feature type="binding site" evidence="4">
    <location>
        <position position="6"/>
    </location>
    <ligand>
        <name>a divalent metal cation</name>
        <dbReference type="ChEBI" id="CHEBI:60240"/>
        <label>1</label>
    </ligand>
</feature>
<evidence type="ECO:0000256" key="4">
    <source>
        <dbReference type="PIRSR" id="PIRSR005902-1"/>
    </source>
</evidence>
<dbReference type="InterPro" id="IPR015991">
    <property type="entry name" value="TatD/YcfH-like"/>
</dbReference>
<dbReference type="FunFam" id="3.20.20.140:FF:000005">
    <property type="entry name" value="TatD family hydrolase"/>
    <property type="match status" value="1"/>
</dbReference>
<sequence length="256" mass="28620">MYIDTHAHLDFESFDEDRDAVIQRAIENKLSAIITIGTSLETSRKAVELAENYAFIFAAVGIHPSDCAEAGDEDYAEIEKLADHEKVVAIGEIGLDYYKMYTEKAVQMAAFVRQIELARRVNLPVIVHNREAHADVLKTLLQEKATDVGGVLHSFSGEPAFLDEVLKTNFFVSYTGGVTFKDPRGQDELARLTPVDRMLLETDSPFITPAPHRGKRNEPSFVIHTAKKIAELKEMDVKELAEMTTANAKHLFTLNI</sequence>
<comment type="similarity">
    <text evidence="1">Belongs to the metallo-dependent hydrolases superfamily. TatD-type hydrolase family.</text>
</comment>
<gene>
    <name evidence="5" type="ORF">ENJ10_14910</name>
</gene>
<proteinExistence type="inferred from homology"/>
<feature type="binding site" evidence="4">
    <location>
        <position position="128"/>
    </location>
    <ligand>
        <name>a divalent metal cation</name>
        <dbReference type="ChEBI" id="CHEBI:60240"/>
        <label>2</label>
    </ligand>
</feature>
<dbReference type="InterPro" id="IPR032466">
    <property type="entry name" value="Metal_Hydrolase"/>
</dbReference>
<dbReference type="PANTHER" id="PTHR46124">
    <property type="entry name" value="D-AMINOACYL-TRNA DEACYLASE"/>
    <property type="match status" value="1"/>
</dbReference>